<dbReference type="SUPFAM" id="SSF56024">
    <property type="entry name" value="Phospholipase D/nuclease"/>
    <property type="match status" value="1"/>
</dbReference>
<protein>
    <submittedName>
        <fullName evidence="5">Helicase domain-containing protein</fullName>
    </submittedName>
</protein>
<keyword evidence="1" id="KW-0378">Hydrolase</keyword>
<evidence type="ECO:0000256" key="2">
    <source>
        <dbReference type="SAM" id="MobiDB-lite"/>
    </source>
</evidence>
<dbReference type="InterPro" id="IPR049952">
    <property type="entry name" value="PhospholipD-like_anti-phage"/>
</dbReference>
<keyword evidence="5" id="KW-0067">ATP-binding</keyword>
<dbReference type="SUPFAM" id="SSF52540">
    <property type="entry name" value="P-loop containing nucleoside triphosphate hydrolases"/>
    <property type="match status" value="1"/>
</dbReference>
<evidence type="ECO:0000313" key="6">
    <source>
        <dbReference type="Proteomes" id="UP000006048"/>
    </source>
</evidence>
<dbReference type="PROSITE" id="PS51194">
    <property type="entry name" value="HELICASE_CTER"/>
    <property type="match status" value="1"/>
</dbReference>
<dbReference type="KEGG" id="tpx:Turpa_3566"/>
<dbReference type="SMART" id="SM00490">
    <property type="entry name" value="HELICc"/>
    <property type="match status" value="1"/>
</dbReference>
<dbReference type="GO" id="GO:0016787">
    <property type="term" value="F:hydrolase activity"/>
    <property type="evidence" value="ECO:0007669"/>
    <property type="project" value="UniProtKB-KW"/>
</dbReference>
<feature type="region of interest" description="Disordered" evidence="2">
    <location>
        <begin position="637"/>
        <end position="665"/>
    </location>
</feature>
<proteinExistence type="predicted"/>
<evidence type="ECO:0000256" key="1">
    <source>
        <dbReference type="ARBA" id="ARBA00022801"/>
    </source>
</evidence>
<dbReference type="CDD" id="cd18793">
    <property type="entry name" value="SF2_C_SNF"/>
    <property type="match status" value="1"/>
</dbReference>
<dbReference type="GO" id="GO:0004386">
    <property type="term" value="F:helicase activity"/>
    <property type="evidence" value="ECO:0007669"/>
    <property type="project" value="UniProtKB-KW"/>
</dbReference>
<dbReference type="Gene3D" id="3.30.870.10">
    <property type="entry name" value="Endonuclease Chain A"/>
    <property type="match status" value="1"/>
</dbReference>
<keyword evidence="5" id="KW-0547">Nucleotide-binding</keyword>
<dbReference type="InterPro" id="IPR025202">
    <property type="entry name" value="PLD-like_dom"/>
</dbReference>
<dbReference type="Pfam" id="PF13091">
    <property type="entry name" value="PLDc_2"/>
    <property type="match status" value="1"/>
</dbReference>
<dbReference type="AlphaFoldDB" id="I4BA94"/>
<organism evidence="5 6">
    <name type="scientific">Turneriella parva (strain ATCC BAA-1111 / DSM 21527 / NCTC 11395 / H)</name>
    <name type="common">Leptospira parva</name>
    <dbReference type="NCBI Taxonomy" id="869212"/>
    <lineage>
        <taxon>Bacteria</taxon>
        <taxon>Pseudomonadati</taxon>
        <taxon>Spirochaetota</taxon>
        <taxon>Spirochaetia</taxon>
        <taxon>Leptospirales</taxon>
        <taxon>Leptospiraceae</taxon>
        <taxon>Turneriella</taxon>
    </lineage>
</organism>
<dbReference type="InterPro" id="IPR000330">
    <property type="entry name" value="SNF2_N"/>
</dbReference>
<feature type="domain" description="Helicase C-terminal" evidence="4">
    <location>
        <begin position="696"/>
        <end position="848"/>
    </location>
</feature>
<dbReference type="STRING" id="869212.Turpa_3566"/>
<dbReference type="Proteomes" id="UP000006048">
    <property type="component" value="Chromosome"/>
</dbReference>
<accession>I4BA94</accession>
<feature type="compositionally biased region" description="Acidic residues" evidence="2">
    <location>
        <begin position="639"/>
        <end position="653"/>
    </location>
</feature>
<keyword evidence="5" id="KW-0347">Helicase</keyword>
<dbReference type="InterPro" id="IPR001650">
    <property type="entry name" value="Helicase_C-like"/>
</dbReference>
<dbReference type="InterPro" id="IPR038718">
    <property type="entry name" value="SNF2-like_sf"/>
</dbReference>
<dbReference type="Gene3D" id="3.40.50.10810">
    <property type="entry name" value="Tandem AAA-ATPase domain"/>
    <property type="match status" value="1"/>
</dbReference>
<dbReference type="HOGENOM" id="CLU_006296_0_0_12"/>
<dbReference type="Pfam" id="PF00176">
    <property type="entry name" value="SNF2-rel_dom"/>
    <property type="match status" value="1"/>
</dbReference>
<dbReference type="PANTHER" id="PTHR45766:SF6">
    <property type="entry name" value="SWI_SNF-RELATED MATRIX-ASSOCIATED ACTIN-DEPENDENT REGULATOR OF CHROMATIN SUBFAMILY A-LIKE PROTEIN 1"/>
    <property type="match status" value="1"/>
</dbReference>
<evidence type="ECO:0000313" key="5">
    <source>
        <dbReference type="EMBL" id="AFM14201.1"/>
    </source>
</evidence>
<dbReference type="Gene3D" id="3.40.50.300">
    <property type="entry name" value="P-loop containing nucleotide triphosphate hydrolases"/>
    <property type="match status" value="1"/>
</dbReference>
<dbReference type="RefSeq" id="WP_014804679.1">
    <property type="nucleotide sequence ID" value="NC_018020.1"/>
</dbReference>
<dbReference type="Pfam" id="PF00271">
    <property type="entry name" value="Helicase_C"/>
    <property type="match status" value="1"/>
</dbReference>
<reference evidence="5 6" key="1">
    <citation type="submission" date="2012-06" db="EMBL/GenBank/DDBJ databases">
        <title>The complete chromosome of genome of Turneriella parva DSM 21527.</title>
        <authorList>
            <consortium name="US DOE Joint Genome Institute (JGI-PGF)"/>
            <person name="Lucas S."/>
            <person name="Han J."/>
            <person name="Lapidus A."/>
            <person name="Bruce D."/>
            <person name="Goodwin L."/>
            <person name="Pitluck S."/>
            <person name="Peters L."/>
            <person name="Kyrpides N."/>
            <person name="Mavromatis K."/>
            <person name="Ivanova N."/>
            <person name="Mikhailova N."/>
            <person name="Chertkov O."/>
            <person name="Detter J.C."/>
            <person name="Tapia R."/>
            <person name="Han C."/>
            <person name="Land M."/>
            <person name="Hauser L."/>
            <person name="Markowitz V."/>
            <person name="Cheng J.-F."/>
            <person name="Hugenholtz P."/>
            <person name="Woyke T."/>
            <person name="Wu D."/>
            <person name="Gronow S."/>
            <person name="Wellnitz S."/>
            <person name="Brambilla E."/>
            <person name="Klenk H.-P."/>
            <person name="Eisen J.A."/>
        </authorList>
    </citation>
    <scope>NUCLEOTIDE SEQUENCE [LARGE SCALE GENOMIC DNA]</scope>
    <source>
        <strain evidence="6">ATCC BAA-1111 / DSM 21527 / NCTC 11395 / H</strain>
    </source>
</reference>
<evidence type="ECO:0000259" key="4">
    <source>
        <dbReference type="PROSITE" id="PS51194"/>
    </source>
</evidence>
<dbReference type="InterPro" id="IPR014001">
    <property type="entry name" value="Helicase_ATP-bd"/>
</dbReference>
<keyword evidence="6" id="KW-1185">Reference proteome</keyword>
<dbReference type="SMART" id="SM00487">
    <property type="entry name" value="DEXDc"/>
    <property type="match status" value="1"/>
</dbReference>
<dbReference type="PROSITE" id="PS51192">
    <property type="entry name" value="HELICASE_ATP_BIND_1"/>
    <property type="match status" value="1"/>
</dbReference>
<dbReference type="EMBL" id="CP002959">
    <property type="protein sequence ID" value="AFM14201.1"/>
    <property type="molecule type" value="Genomic_DNA"/>
</dbReference>
<gene>
    <name evidence="5" type="ordered locus">Turpa_3566</name>
</gene>
<dbReference type="InterPro" id="IPR049730">
    <property type="entry name" value="SNF2/RAD54-like_C"/>
</dbReference>
<dbReference type="OrthoDB" id="9814088at2"/>
<dbReference type="GO" id="GO:0005524">
    <property type="term" value="F:ATP binding"/>
    <property type="evidence" value="ECO:0007669"/>
    <property type="project" value="InterPro"/>
</dbReference>
<dbReference type="InterPro" id="IPR027417">
    <property type="entry name" value="P-loop_NTPase"/>
</dbReference>
<dbReference type="PATRIC" id="fig|869212.3.peg.3592"/>
<feature type="domain" description="Helicase ATP-binding" evidence="3">
    <location>
        <begin position="250"/>
        <end position="435"/>
    </location>
</feature>
<dbReference type="NCBIfam" id="NF042964">
    <property type="entry name" value="phospholipD_antiphage"/>
    <property type="match status" value="1"/>
</dbReference>
<dbReference type="PANTHER" id="PTHR45766">
    <property type="entry name" value="DNA ANNEALING HELICASE AND ENDONUCLEASE ZRANB3 FAMILY MEMBER"/>
    <property type="match status" value="1"/>
</dbReference>
<evidence type="ECO:0000259" key="3">
    <source>
        <dbReference type="PROSITE" id="PS51192"/>
    </source>
</evidence>
<sequence length="919" mass="104698">MISRYSSRLIRHGGESLGQSFLAEKLSRAKAYDRIAGFFSPSIIQVAGEEIAAIGKVRVVANSKITFNLYAASREPSMPAFKQALWNEWCEFELPEKPISGSVLERLYHLLNTGRMEVRILPDDRFGLIHGKAGVITFHDGSKTAFMGSANESITAWQLNYELVWEDNAPEAVTWVQNEFDSLWGDAHALTLTEEIIKDIQRTAKRKVFSIPEWHGNPNPAAPIIESPVYRHQNGLWNHQKYFVQRAFEEHKRYDGARLILADQVGLGKTLQLAMAAQLIALHGKYPVLIIVPKTLMQQWQEEFWNLLEVPSAYWTGSSWVDENGVEHEKGGQYIQHCPRRIGIISQGLISRRGNAYSTILKGNYECVIIDEAHRARRKSMGSNPENESRPEVNNLLDFIQQIATKTKTLLLATATPVQLHPIEAWDLLSALSIGKPHVLGNEYSPWRQPSQALEMLNQSAERLDDVEFWNWIRNPLPPADEKDETGVLPFRSIRNTLNMEDAVAVADLEAQADMDAPTKSKVRNLKASYFRYHNPFIRNIIRRKRSYLEETIDPETNKPYLQKVEVKLFGEDDIEALELPGYLQDAYDAAVEYCRLLAKRTRSAGFLQTLLLRRIGSSMVAGLNTARKLLGEARNEEFDMEEEDSTEFEDVIPEQGSSKNTPEENEMLTRIVNALADRLDADPKYNRVIHLLDHGATDTGPWLDRGCILFSQYYDTAEYVASRLSAHYHDLTIGLYAGSQKSAIYQDGRKTRIEREKIKRMVKAGEIKLIVGTDAASEGLNLQILGSLINLDLPWNPTRLEQRKGRIQRIGQRFEKVYVYNMRYLKSVEDAVHARLSARLNDIHDLFGQIPDTLEDVWVHTALGRIEEAQNRINAVVQKHPFDIRYNTNANITGPKWEECSEVLNKVERLELLGSGWR</sequence>
<name>I4BA94_TURPD</name>